<dbReference type="InterPro" id="IPR014343">
    <property type="entry name" value="Ectoine_EhuA"/>
</dbReference>
<dbReference type="GO" id="GO:0016887">
    <property type="term" value="F:ATP hydrolysis activity"/>
    <property type="evidence" value="ECO:0007669"/>
    <property type="project" value="InterPro"/>
</dbReference>
<evidence type="ECO:0000256" key="8">
    <source>
        <dbReference type="ARBA" id="ARBA00023136"/>
    </source>
</evidence>
<dbReference type="InterPro" id="IPR030679">
    <property type="entry name" value="ABC_ATPase_HisP-typ"/>
</dbReference>
<dbReference type="InterPro" id="IPR017871">
    <property type="entry name" value="ABC_transporter-like_CS"/>
</dbReference>
<keyword evidence="4" id="KW-1003">Cell membrane</keyword>
<feature type="region of interest" description="Disordered" evidence="9">
    <location>
        <begin position="1"/>
        <end position="25"/>
    </location>
</feature>
<dbReference type="GO" id="GO:0005524">
    <property type="term" value="F:ATP binding"/>
    <property type="evidence" value="ECO:0007669"/>
    <property type="project" value="UniProtKB-KW"/>
</dbReference>
<dbReference type="InterPro" id="IPR027417">
    <property type="entry name" value="P-loop_NTPase"/>
</dbReference>
<sequence>MSGGSDESVKESVRAEGGMPPSRKAEPIVKYRGINKYFGDHHVLKDIDFDLYPGERVAIIGPSGSGKTTMARVLMTLERPDSGTIEVGGRHLWHKEVDGKLVPADEKHLHEVRGDIGMVFQHFNLFPHMTILRNCTEAPIKVLGLSREEAEARAKRMLEKVGMLDKIDQYPASLSGGQQQRVAIARALVMRPKVMLFDEPTSALDPETVGEVLEVIKEIAREGEMAMMLITHEMSFAREVADRVVFFDEGRIVEQGPPSKIFGNPESDRLRDFLKRFNMMLNGGD</sequence>
<dbReference type="SUPFAM" id="SSF52540">
    <property type="entry name" value="P-loop containing nucleoside triphosphate hydrolases"/>
    <property type="match status" value="1"/>
</dbReference>
<dbReference type="GO" id="GO:0005886">
    <property type="term" value="C:plasma membrane"/>
    <property type="evidence" value="ECO:0007669"/>
    <property type="project" value="UniProtKB-SubCell"/>
</dbReference>
<accession>A0A1I2LAR1</accession>
<protein>
    <submittedName>
        <fullName evidence="11">Amino acid ABC transporter ATP-binding protein, PAAT family (TC 3.A.1.3.-)</fullName>
    </submittedName>
</protein>
<evidence type="ECO:0000256" key="9">
    <source>
        <dbReference type="SAM" id="MobiDB-lite"/>
    </source>
</evidence>
<proteinExistence type="inferred from homology"/>
<dbReference type="PROSITE" id="PS00211">
    <property type="entry name" value="ABC_TRANSPORTER_1"/>
    <property type="match status" value="1"/>
</dbReference>
<dbReference type="SMART" id="SM00382">
    <property type="entry name" value="AAA"/>
    <property type="match status" value="1"/>
</dbReference>
<keyword evidence="6 11" id="KW-0067">ATP-binding</keyword>
<evidence type="ECO:0000256" key="1">
    <source>
        <dbReference type="ARBA" id="ARBA00004202"/>
    </source>
</evidence>
<dbReference type="EMBL" id="FOOK01000004">
    <property type="protein sequence ID" value="SFF76384.1"/>
    <property type="molecule type" value="Genomic_DNA"/>
</dbReference>
<evidence type="ECO:0000256" key="3">
    <source>
        <dbReference type="ARBA" id="ARBA00022448"/>
    </source>
</evidence>
<dbReference type="Pfam" id="PF00005">
    <property type="entry name" value="ABC_tran"/>
    <property type="match status" value="1"/>
</dbReference>
<gene>
    <name evidence="11" type="ORF">SAMN04488025_104200</name>
</gene>
<keyword evidence="12" id="KW-1185">Reference proteome</keyword>
<dbReference type="OrthoDB" id="1679618at2"/>
<dbReference type="InterPro" id="IPR003593">
    <property type="entry name" value="AAA+_ATPase"/>
</dbReference>
<organism evidence="11 12">
    <name type="scientific">Planifilum fulgidum</name>
    <dbReference type="NCBI Taxonomy" id="201973"/>
    <lineage>
        <taxon>Bacteria</taxon>
        <taxon>Bacillati</taxon>
        <taxon>Bacillota</taxon>
        <taxon>Bacilli</taxon>
        <taxon>Bacillales</taxon>
        <taxon>Thermoactinomycetaceae</taxon>
        <taxon>Planifilum</taxon>
    </lineage>
</organism>
<evidence type="ECO:0000259" key="10">
    <source>
        <dbReference type="PROSITE" id="PS50893"/>
    </source>
</evidence>
<dbReference type="CDD" id="cd03262">
    <property type="entry name" value="ABC_HisP_GlnQ"/>
    <property type="match status" value="1"/>
</dbReference>
<dbReference type="Gene3D" id="3.40.50.300">
    <property type="entry name" value="P-loop containing nucleotide triphosphate hydrolases"/>
    <property type="match status" value="1"/>
</dbReference>
<dbReference type="PROSITE" id="PS50893">
    <property type="entry name" value="ABC_TRANSPORTER_2"/>
    <property type="match status" value="1"/>
</dbReference>
<evidence type="ECO:0000256" key="2">
    <source>
        <dbReference type="ARBA" id="ARBA00005417"/>
    </source>
</evidence>
<dbReference type="GO" id="GO:0015424">
    <property type="term" value="F:ABC-type amino acid transporter activity"/>
    <property type="evidence" value="ECO:0007669"/>
    <property type="project" value="InterPro"/>
</dbReference>
<comment type="subcellular location">
    <subcellularLocation>
        <location evidence="1">Cell membrane</location>
        <topology evidence="1">Peripheral membrane protein</topology>
    </subcellularLocation>
</comment>
<dbReference type="PANTHER" id="PTHR43166:SF9">
    <property type="entry name" value="GLUTAMATE_ASPARTATE IMPORT ATP-BINDING PROTEIN GLTL"/>
    <property type="match status" value="1"/>
</dbReference>
<keyword evidence="5" id="KW-0547">Nucleotide-binding</keyword>
<dbReference type="Proteomes" id="UP000198661">
    <property type="component" value="Unassembled WGS sequence"/>
</dbReference>
<evidence type="ECO:0000256" key="6">
    <source>
        <dbReference type="ARBA" id="ARBA00022840"/>
    </source>
</evidence>
<dbReference type="PIRSF" id="PIRSF039085">
    <property type="entry name" value="ABC_ATPase_HisP"/>
    <property type="match status" value="1"/>
</dbReference>
<dbReference type="AlphaFoldDB" id="A0A1I2LAR1"/>
<evidence type="ECO:0000256" key="4">
    <source>
        <dbReference type="ARBA" id="ARBA00022475"/>
    </source>
</evidence>
<keyword evidence="8" id="KW-0472">Membrane</keyword>
<name>A0A1I2LAR1_9BACL</name>
<evidence type="ECO:0000256" key="7">
    <source>
        <dbReference type="ARBA" id="ARBA00022970"/>
    </source>
</evidence>
<dbReference type="NCBIfam" id="TIGR03005">
    <property type="entry name" value="ectoine_ehuA"/>
    <property type="match status" value="1"/>
</dbReference>
<dbReference type="InterPro" id="IPR050086">
    <property type="entry name" value="MetN_ABC_transporter-like"/>
</dbReference>
<dbReference type="PANTHER" id="PTHR43166">
    <property type="entry name" value="AMINO ACID IMPORT ATP-BINDING PROTEIN"/>
    <property type="match status" value="1"/>
</dbReference>
<keyword evidence="3" id="KW-0813">Transport</keyword>
<dbReference type="FunFam" id="3.40.50.300:FF:000020">
    <property type="entry name" value="Amino acid ABC transporter ATP-binding component"/>
    <property type="match status" value="1"/>
</dbReference>
<reference evidence="11 12" key="1">
    <citation type="submission" date="2016-10" db="EMBL/GenBank/DDBJ databases">
        <authorList>
            <person name="de Groot N.N."/>
        </authorList>
    </citation>
    <scope>NUCLEOTIDE SEQUENCE [LARGE SCALE GENOMIC DNA]</scope>
    <source>
        <strain evidence="11 12">DSM 44945</strain>
    </source>
</reference>
<keyword evidence="7" id="KW-0029">Amino-acid transport</keyword>
<evidence type="ECO:0000313" key="11">
    <source>
        <dbReference type="EMBL" id="SFF76384.1"/>
    </source>
</evidence>
<feature type="domain" description="ABC transporter" evidence="10">
    <location>
        <begin position="29"/>
        <end position="274"/>
    </location>
</feature>
<dbReference type="STRING" id="201973.SAMN04488025_104200"/>
<evidence type="ECO:0000256" key="5">
    <source>
        <dbReference type="ARBA" id="ARBA00022741"/>
    </source>
</evidence>
<dbReference type="InterPro" id="IPR003439">
    <property type="entry name" value="ABC_transporter-like_ATP-bd"/>
</dbReference>
<evidence type="ECO:0000313" key="12">
    <source>
        <dbReference type="Proteomes" id="UP000198661"/>
    </source>
</evidence>
<comment type="similarity">
    <text evidence="2">Belongs to the ABC transporter superfamily.</text>
</comment>